<accession>A0AAV0DL18</accession>
<keyword evidence="2" id="KW-0347">Helicase</keyword>
<gene>
    <name evidence="5" type="ORF">CEPIT_LOCUS15713</name>
</gene>
<dbReference type="EMBL" id="CAMAPF010000113">
    <property type="protein sequence ID" value="CAH9101757.1"/>
    <property type="molecule type" value="Genomic_DNA"/>
</dbReference>
<dbReference type="GO" id="GO:0016787">
    <property type="term" value="F:hydrolase activity"/>
    <property type="evidence" value="ECO:0007669"/>
    <property type="project" value="UniProtKB-KW"/>
</dbReference>
<comment type="catalytic activity">
    <reaction evidence="2">
        <text>ATP + H2O = ADP + phosphate + H(+)</text>
        <dbReference type="Rhea" id="RHEA:13065"/>
        <dbReference type="ChEBI" id="CHEBI:15377"/>
        <dbReference type="ChEBI" id="CHEBI:15378"/>
        <dbReference type="ChEBI" id="CHEBI:30616"/>
        <dbReference type="ChEBI" id="CHEBI:43474"/>
        <dbReference type="ChEBI" id="CHEBI:456216"/>
        <dbReference type="EC" id="5.6.2.3"/>
    </reaction>
</comment>
<dbReference type="AlphaFoldDB" id="A0AAV0DL18"/>
<evidence type="ECO:0000313" key="6">
    <source>
        <dbReference type="Proteomes" id="UP001152523"/>
    </source>
</evidence>
<evidence type="ECO:0000259" key="3">
    <source>
        <dbReference type="Pfam" id="PF05970"/>
    </source>
</evidence>
<dbReference type="PANTHER" id="PTHR10492">
    <property type="match status" value="1"/>
</dbReference>
<comment type="caution">
    <text evidence="5">The sequence shown here is derived from an EMBL/GenBank/DDBJ whole genome shotgun (WGS) entry which is preliminary data.</text>
</comment>
<dbReference type="InterPro" id="IPR049163">
    <property type="entry name" value="Pif1-like_2B_dom"/>
</dbReference>
<evidence type="ECO:0000313" key="5">
    <source>
        <dbReference type="EMBL" id="CAH9101757.1"/>
    </source>
</evidence>
<keyword evidence="2" id="KW-0234">DNA repair</keyword>
<dbReference type="PANTHER" id="PTHR10492:SF101">
    <property type="entry name" value="ATP-DEPENDENT DNA HELICASE"/>
    <property type="match status" value="1"/>
</dbReference>
<feature type="domain" description="DNA helicase Pif1-like 2B" evidence="4">
    <location>
        <begin position="208"/>
        <end position="254"/>
    </location>
</feature>
<dbReference type="GO" id="GO:0005524">
    <property type="term" value="F:ATP binding"/>
    <property type="evidence" value="ECO:0007669"/>
    <property type="project" value="UniProtKB-KW"/>
</dbReference>
<evidence type="ECO:0000256" key="2">
    <source>
        <dbReference type="RuleBase" id="RU363044"/>
    </source>
</evidence>
<comment type="subcellular location">
    <subcellularLocation>
        <location evidence="1">Plastid</location>
    </subcellularLocation>
</comment>
<keyword evidence="2" id="KW-0233">DNA recombination</keyword>
<keyword evidence="2" id="KW-0547">Nucleotide-binding</keyword>
<dbReference type="EC" id="5.6.2.3" evidence="2"/>
<dbReference type="InterPro" id="IPR010285">
    <property type="entry name" value="DNA_helicase_pif1-like_DEAD"/>
</dbReference>
<keyword evidence="2" id="KW-0378">Hydrolase</keyword>
<dbReference type="Proteomes" id="UP001152523">
    <property type="component" value="Unassembled WGS sequence"/>
</dbReference>
<organism evidence="5 6">
    <name type="scientific">Cuscuta epithymum</name>
    <dbReference type="NCBI Taxonomy" id="186058"/>
    <lineage>
        <taxon>Eukaryota</taxon>
        <taxon>Viridiplantae</taxon>
        <taxon>Streptophyta</taxon>
        <taxon>Embryophyta</taxon>
        <taxon>Tracheophyta</taxon>
        <taxon>Spermatophyta</taxon>
        <taxon>Magnoliopsida</taxon>
        <taxon>eudicotyledons</taxon>
        <taxon>Gunneridae</taxon>
        <taxon>Pentapetalae</taxon>
        <taxon>asterids</taxon>
        <taxon>lamiids</taxon>
        <taxon>Solanales</taxon>
        <taxon>Convolvulaceae</taxon>
        <taxon>Cuscuteae</taxon>
        <taxon>Cuscuta</taxon>
        <taxon>Cuscuta subgen. Cuscuta</taxon>
    </lineage>
</organism>
<dbReference type="Pfam" id="PF05970">
    <property type="entry name" value="PIF1"/>
    <property type="match status" value="1"/>
</dbReference>
<dbReference type="FunFam" id="3.40.50.300:FF:002884">
    <property type="entry name" value="ATP-dependent DNA helicase"/>
    <property type="match status" value="1"/>
</dbReference>
<sequence length="372" mass="41291">MAHKHCFEAVDRTFRDILRFSRGDSLERPFGGKVVVFGGDFRQILPVIPKATRQQVVQATINASYLWQFCRVLTLTKNMRLQSGAADCDVNAIQQFSDWTLKVGNATIGNVIDGDDVVDIPDDMLIATTGDPLASIVESTYPSLLENMSDPTFFQHRAILAPRNDVVDTINDYMISLMPGEMKTYLSFDRPCSQNGTLGSADDVHTPEFLNTINASGIPNHKLCLKVGVPIMLIRNIDQSNGLCNGTRLIVTQMGTHVLEAKVITGTRLGERVFIPRLSLIPSDSRIPFKFQRRQFPVVVSFAMTINKSQGQSLKQVGLYLSKPVFSHGQLYVAVSRVTSREGLKVLICDEEGGTMKTTKNVVYREVFTNLA</sequence>
<dbReference type="GO" id="GO:0009536">
    <property type="term" value="C:plastid"/>
    <property type="evidence" value="ECO:0007669"/>
    <property type="project" value="UniProtKB-SubCell"/>
</dbReference>
<feature type="domain" description="DNA helicase Pif1-like DEAD-box helicase" evidence="3">
    <location>
        <begin position="1"/>
        <end position="109"/>
    </location>
</feature>
<dbReference type="Pfam" id="PF21530">
    <property type="entry name" value="Pif1_2B_dom"/>
    <property type="match status" value="1"/>
</dbReference>
<reference evidence="5" key="1">
    <citation type="submission" date="2022-07" db="EMBL/GenBank/DDBJ databases">
        <authorList>
            <person name="Macas J."/>
            <person name="Novak P."/>
            <person name="Neumann P."/>
        </authorList>
    </citation>
    <scope>NUCLEOTIDE SEQUENCE</scope>
</reference>
<dbReference type="GO" id="GO:0006281">
    <property type="term" value="P:DNA repair"/>
    <property type="evidence" value="ECO:0007669"/>
    <property type="project" value="UniProtKB-KW"/>
</dbReference>
<evidence type="ECO:0000256" key="1">
    <source>
        <dbReference type="ARBA" id="ARBA00004474"/>
    </source>
</evidence>
<dbReference type="GO" id="GO:0006310">
    <property type="term" value="P:DNA recombination"/>
    <property type="evidence" value="ECO:0007669"/>
    <property type="project" value="UniProtKB-KW"/>
</dbReference>
<dbReference type="InterPro" id="IPR027417">
    <property type="entry name" value="P-loop_NTPase"/>
</dbReference>
<proteinExistence type="inferred from homology"/>
<evidence type="ECO:0000259" key="4">
    <source>
        <dbReference type="Pfam" id="PF21530"/>
    </source>
</evidence>
<comment type="cofactor">
    <cofactor evidence="2">
        <name>Mg(2+)</name>
        <dbReference type="ChEBI" id="CHEBI:18420"/>
    </cofactor>
</comment>
<comment type="similarity">
    <text evidence="2">Belongs to the helicase family.</text>
</comment>
<name>A0AAV0DL18_9ASTE</name>
<dbReference type="CDD" id="cd18809">
    <property type="entry name" value="SF1_C_RecD"/>
    <property type="match status" value="1"/>
</dbReference>
<keyword evidence="2" id="KW-0227">DNA damage</keyword>
<protein>
    <recommendedName>
        <fullName evidence="2">ATP-dependent DNA helicase</fullName>
        <ecNumber evidence="2">5.6.2.3</ecNumber>
    </recommendedName>
</protein>
<dbReference type="GO" id="GO:0000723">
    <property type="term" value="P:telomere maintenance"/>
    <property type="evidence" value="ECO:0007669"/>
    <property type="project" value="InterPro"/>
</dbReference>
<keyword evidence="6" id="KW-1185">Reference proteome</keyword>
<dbReference type="SUPFAM" id="SSF52540">
    <property type="entry name" value="P-loop containing nucleoside triphosphate hydrolases"/>
    <property type="match status" value="1"/>
</dbReference>
<keyword evidence="2" id="KW-0067">ATP-binding</keyword>
<dbReference type="GO" id="GO:0043139">
    <property type="term" value="F:5'-3' DNA helicase activity"/>
    <property type="evidence" value="ECO:0007669"/>
    <property type="project" value="UniProtKB-EC"/>
</dbReference>